<dbReference type="Proteomes" id="UP000299084">
    <property type="component" value="Unassembled WGS sequence"/>
</dbReference>
<feature type="region of interest" description="Disordered" evidence="1">
    <location>
        <begin position="194"/>
        <end position="407"/>
    </location>
</feature>
<accession>A0A5N4EFR6</accession>
<sequence length="659" mass="70196">MTLSGWAGKRVPRDILHLKSPNQIRETAGDITRTGREAREGGAPDGGSFLGSSTRWLLFRYHNREEGPAGPSARLEGGDGALGWKPQSGLDVTTLSLENLLTDVMRQRGDTCAPVRAALVQLRVANGVKKLRRWSVRNAALASPALWRLSRGGGWGALAGIARGLPSGPWHSWKELVPGGPKCPTAWRVGPHQAAQKQKINPDGPGSWWAGVQSQRGPGAPFVLRSLTSGKGQGTVNQRGRERTGAGRGITVESCSGGGGHGGTPEPRRRGASGRREEGRLLPEQLKTKELKGLPNCSSSSSSSKLAGFSPSARSAAWSTRRDRRQPRGPELGRRRRNGGGGGRRYKHFSGAGGGVAEGRERGRMARCRARTGAGQPRPCRRERALRGGAQAGNRAPLGRSPQEDTAAPFRRATACIRPRTPCGRRSPWSNTPARFWQARPPLGPPALSFPTPLRPAVTAAVSRSVPQRSARGRSLLRNDEIIAGLWTTLPTRGLNTRPPGGSGPGLCCPQANSVKPPLPLLPPIPMPPPPRCAGAPQAGTEIAGGCLCTGDGSAPLGRQPWASAGLQTPPELLLNCSAVTGLLEGEKWRGRQGKEACQGPRMRTARQEPRGALELGWRNGSSAGEDERPVGSRLFAAVQIGGYEGRRKRKGWDLARRH</sequence>
<protein>
    <submittedName>
        <fullName evidence="2">Uncharacterized protein</fullName>
    </submittedName>
</protein>
<dbReference type="EMBL" id="JWIN03000002">
    <property type="protein sequence ID" value="KAB1282343.1"/>
    <property type="molecule type" value="Genomic_DNA"/>
</dbReference>
<evidence type="ECO:0000313" key="3">
    <source>
        <dbReference type="Proteomes" id="UP000299084"/>
    </source>
</evidence>
<reference evidence="2 3" key="1">
    <citation type="journal article" date="2019" name="Mol. Ecol. Resour.">
        <title>Improving Illumina assemblies with Hi-C and long reads: an example with the North African dromedary.</title>
        <authorList>
            <person name="Elbers J.P."/>
            <person name="Rogers M.F."/>
            <person name="Perelman P.L."/>
            <person name="Proskuryakova A.A."/>
            <person name="Serdyukova N.A."/>
            <person name="Johnson W.E."/>
            <person name="Horin P."/>
            <person name="Corander J."/>
            <person name="Murphy D."/>
            <person name="Burger P.A."/>
        </authorList>
    </citation>
    <scope>NUCLEOTIDE SEQUENCE [LARGE SCALE GENOMIC DNA]</scope>
    <source>
        <strain evidence="2">Drom800</strain>
        <tissue evidence="2">Blood</tissue>
    </source>
</reference>
<feature type="compositionally biased region" description="Basic and acidic residues" evidence="1">
    <location>
        <begin position="266"/>
        <end position="292"/>
    </location>
</feature>
<feature type="compositionally biased region" description="Polar residues" evidence="1">
    <location>
        <begin position="226"/>
        <end position="238"/>
    </location>
</feature>
<evidence type="ECO:0000256" key="1">
    <source>
        <dbReference type="SAM" id="MobiDB-lite"/>
    </source>
</evidence>
<organism evidence="2 3">
    <name type="scientific">Camelus dromedarius</name>
    <name type="common">Dromedary</name>
    <name type="synonym">Arabian camel</name>
    <dbReference type="NCBI Taxonomy" id="9838"/>
    <lineage>
        <taxon>Eukaryota</taxon>
        <taxon>Metazoa</taxon>
        <taxon>Chordata</taxon>
        <taxon>Craniata</taxon>
        <taxon>Vertebrata</taxon>
        <taxon>Euteleostomi</taxon>
        <taxon>Mammalia</taxon>
        <taxon>Eutheria</taxon>
        <taxon>Laurasiatheria</taxon>
        <taxon>Artiodactyla</taxon>
        <taxon>Tylopoda</taxon>
        <taxon>Camelidae</taxon>
        <taxon>Camelus</taxon>
    </lineage>
</organism>
<comment type="caution">
    <text evidence="2">The sequence shown here is derived from an EMBL/GenBank/DDBJ whole genome shotgun (WGS) entry which is preliminary data.</text>
</comment>
<feature type="compositionally biased region" description="Basic residues" evidence="1">
    <location>
        <begin position="334"/>
        <end position="348"/>
    </location>
</feature>
<name>A0A5N4EFR6_CAMDR</name>
<dbReference type="AlphaFoldDB" id="A0A5N4EFR6"/>
<evidence type="ECO:0000313" key="2">
    <source>
        <dbReference type="EMBL" id="KAB1282343.1"/>
    </source>
</evidence>
<keyword evidence="3" id="KW-1185">Reference proteome</keyword>
<proteinExistence type="predicted"/>
<gene>
    <name evidence="2" type="ORF">Cadr_000001501</name>
</gene>